<dbReference type="EMBL" id="CP013015">
    <property type="protein sequence ID" value="AMM42243.1"/>
    <property type="molecule type" value="Genomic_DNA"/>
</dbReference>
<evidence type="ECO:0000256" key="11">
    <source>
        <dbReference type="ARBA" id="ARBA00023152"/>
    </source>
</evidence>
<dbReference type="Gene3D" id="3.40.50.1260">
    <property type="entry name" value="Phosphoglycerate kinase, N-terminal domain"/>
    <property type="match status" value="2"/>
</dbReference>
<dbReference type="SUPFAM" id="SSF53748">
    <property type="entry name" value="Phosphoglycerate kinase"/>
    <property type="match status" value="1"/>
</dbReference>
<dbReference type="GO" id="GO:0005829">
    <property type="term" value="C:cytosol"/>
    <property type="evidence" value="ECO:0007669"/>
    <property type="project" value="TreeGrafter"/>
</dbReference>
<dbReference type="PANTHER" id="PTHR11406:SF23">
    <property type="entry name" value="PHOSPHOGLYCERATE KINASE 1, CHLOROPLASTIC-RELATED"/>
    <property type="match status" value="1"/>
</dbReference>
<dbReference type="OrthoDB" id="9808460at2"/>
<keyword evidence="10 12" id="KW-0067">ATP-binding</keyword>
<evidence type="ECO:0000256" key="5">
    <source>
        <dbReference type="ARBA" id="ARBA00013061"/>
    </source>
</evidence>
<dbReference type="CDD" id="cd00318">
    <property type="entry name" value="Phosphoglycerate_kinase"/>
    <property type="match status" value="1"/>
</dbReference>
<dbReference type="GO" id="GO:0006094">
    <property type="term" value="P:gluconeogenesis"/>
    <property type="evidence" value="ECO:0007669"/>
    <property type="project" value="TreeGrafter"/>
</dbReference>
<dbReference type="InterPro" id="IPR036043">
    <property type="entry name" value="Phosphoglycerate_kinase_sf"/>
</dbReference>
<evidence type="ECO:0000256" key="14">
    <source>
        <dbReference type="PIRSR" id="PIRSR000724-2"/>
    </source>
</evidence>
<comment type="caution">
    <text evidence="12">Lacks conserved residue(s) required for the propagation of feature annotation.</text>
</comment>
<comment type="similarity">
    <text evidence="3 12 15">Belongs to the phosphoglycerate kinase family.</text>
</comment>
<evidence type="ECO:0000256" key="1">
    <source>
        <dbReference type="ARBA" id="ARBA00000642"/>
    </source>
</evidence>
<keyword evidence="12" id="KW-0963">Cytoplasm</keyword>
<dbReference type="GO" id="GO:0006096">
    <property type="term" value="P:glycolytic process"/>
    <property type="evidence" value="ECO:0007669"/>
    <property type="project" value="UniProtKB-UniRule"/>
</dbReference>
<feature type="binding site" evidence="12 14">
    <location>
        <begin position="349"/>
        <end position="352"/>
    </location>
    <ligand>
        <name>ATP</name>
        <dbReference type="ChEBI" id="CHEBI:30616"/>
    </ligand>
</feature>
<evidence type="ECO:0000256" key="2">
    <source>
        <dbReference type="ARBA" id="ARBA00004838"/>
    </source>
</evidence>
<dbReference type="PIRSF" id="PIRSF000724">
    <property type="entry name" value="Pgk"/>
    <property type="match status" value="1"/>
</dbReference>
<dbReference type="RefSeq" id="WP_066066105.1">
    <property type="nucleotide sequence ID" value="NZ_CP013015.1"/>
</dbReference>
<accession>A0A7U4TJ82</accession>
<dbReference type="PANTHER" id="PTHR11406">
    <property type="entry name" value="PHOSPHOGLYCERATE KINASE"/>
    <property type="match status" value="1"/>
</dbReference>
<reference evidence="16 17" key="1">
    <citation type="submission" date="2015-10" db="EMBL/GenBank/DDBJ databases">
        <title>Candidatus Desulfofervidus auxilii, a hydrogenotrophic sulfate-reducing bacterium involved in the thermophilic anaerobic oxidation of methane.</title>
        <authorList>
            <person name="Krukenberg V."/>
            <person name="Richter M."/>
            <person name="Wegener G."/>
        </authorList>
    </citation>
    <scope>NUCLEOTIDE SEQUENCE [LARGE SCALE GENOMIC DNA]</scope>
    <source>
        <strain evidence="16 17">HS1</strain>
    </source>
</reference>
<dbReference type="UniPathway" id="UPA00109">
    <property type="reaction ID" value="UER00185"/>
</dbReference>
<keyword evidence="7 12" id="KW-0808">Transferase</keyword>
<evidence type="ECO:0000256" key="9">
    <source>
        <dbReference type="ARBA" id="ARBA00022777"/>
    </source>
</evidence>
<dbReference type="EC" id="2.7.2.3" evidence="5 12"/>
<feature type="binding site" evidence="12 14">
    <location>
        <position position="201"/>
    </location>
    <ligand>
        <name>ATP</name>
        <dbReference type="ChEBI" id="CHEBI:30616"/>
    </ligand>
</feature>
<gene>
    <name evidence="12" type="primary">pgk</name>
    <name evidence="16" type="ORF">HS1_002461</name>
</gene>
<name>A0A7U4TJ82_DESA2</name>
<keyword evidence="8 12" id="KW-0547">Nucleotide-binding</keyword>
<evidence type="ECO:0000256" key="8">
    <source>
        <dbReference type="ARBA" id="ARBA00022741"/>
    </source>
</evidence>
<dbReference type="Pfam" id="PF00162">
    <property type="entry name" value="PGK"/>
    <property type="match status" value="1"/>
</dbReference>
<comment type="subunit">
    <text evidence="4 12">Monomer.</text>
</comment>
<dbReference type="FunFam" id="3.40.50.1260:FF:000003">
    <property type="entry name" value="Phosphoglycerate kinase"/>
    <property type="match status" value="1"/>
</dbReference>
<evidence type="ECO:0000256" key="13">
    <source>
        <dbReference type="PIRSR" id="PIRSR000724-1"/>
    </source>
</evidence>
<evidence type="ECO:0000256" key="6">
    <source>
        <dbReference type="ARBA" id="ARBA00016471"/>
    </source>
</evidence>
<dbReference type="HAMAP" id="MF_00145">
    <property type="entry name" value="Phosphoglyc_kinase"/>
    <property type="match status" value="1"/>
</dbReference>
<feature type="binding site" evidence="12">
    <location>
        <position position="35"/>
    </location>
    <ligand>
        <name>substrate</name>
    </ligand>
</feature>
<keyword evidence="9 12" id="KW-0418">Kinase</keyword>
<feature type="binding site" evidence="12">
    <location>
        <position position="117"/>
    </location>
    <ligand>
        <name>substrate</name>
    </ligand>
</feature>
<comment type="subcellular location">
    <subcellularLocation>
        <location evidence="12">Cytoplasm</location>
    </subcellularLocation>
</comment>
<feature type="binding site" evidence="13">
    <location>
        <position position="150"/>
    </location>
    <ligand>
        <name>(2R)-3-phosphoglycerate</name>
        <dbReference type="ChEBI" id="CHEBI:58272"/>
    </ligand>
</feature>
<feature type="binding site" evidence="13">
    <location>
        <position position="35"/>
    </location>
    <ligand>
        <name>(2R)-3-phosphoglycerate</name>
        <dbReference type="ChEBI" id="CHEBI:58272"/>
    </ligand>
</feature>
<keyword evidence="11 12" id="KW-0324">Glycolysis</keyword>
<feature type="binding site" evidence="12 13">
    <location>
        <begin position="58"/>
        <end position="61"/>
    </location>
    <ligand>
        <name>substrate</name>
    </ligand>
</feature>
<comment type="catalytic activity">
    <reaction evidence="1 12 15">
        <text>(2R)-3-phosphoglycerate + ATP = (2R)-3-phospho-glyceroyl phosphate + ADP</text>
        <dbReference type="Rhea" id="RHEA:14801"/>
        <dbReference type="ChEBI" id="CHEBI:30616"/>
        <dbReference type="ChEBI" id="CHEBI:57604"/>
        <dbReference type="ChEBI" id="CHEBI:58272"/>
        <dbReference type="ChEBI" id="CHEBI:456216"/>
        <dbReference type="EC" id="2.7.2.3"/>
    </reaction>
</comment>
<feature type="binding site" evidence="12">
    <location>
        <position position="150"/>
    </location>
    <ligand>
        <name>substrate</name>
    </ligand>
</feature>
<dbReference type="FunFam" id="3.40.50.1260:FF:000006">
    <property type="entry name" value="Phosphoglycerate kinase"/>
    <property type="match status" value="1"/>
</dbReference>
<evidence type="ECO:0000313" key="16">
    <source>
        <dbReference type="EMBL" id="AMM42243.1"/>
    </source>
</evidence>
<dbReference type="GO" id="GO:0004618">
    <property type="term" value="F:phosphoglycerate kinase activity"/>
    <property type="evidence" value="ECO:0007669"/>
    <property type="project" value="UniProtKB-UniRule"/>
</dbReference>
<dbReference type="GO" id="GO:0043531">
    <property type="term" value="F:ADP binding"/>
    <property type="evidence" value="ECO:0007669"/>
    <property type="project" value="TreeGrafter"/>
</dbReference>
<evidence type="ECO:0000256" key="12">
    <source>
        <dbReference type="HAMAP-Rule" id="MF_00145"/>
    </source>
</evidence>
<sequence>MLYINEIDIAKKRLFIRVDCNVPLDKNLNITDDTRIRRILPTINYALDEDAMIILASHLDRPKGKRVPEMSLAPVVRRLRRLLHKEVTLAPDCVGDEVEKMAEEMKPGDIIFLENLRFHPGETANDPEFARELANLTDIYINDAFAVCHRAHASVVGVPKYTKTCAAGFLLKDELTYFHRALEAPARPLVAVIGGSKVSSKLIALENLLNRVDKLIIGGAMANTFLKAFGYNVGNSFVENELLDTAKKLAKKAKHNSVKLYLPVDCVVAEAMEPHAETKIVPVQEVPPKWYILDIGPATTALFKEALQNARTIIWNGPMGAFEMDAFSRGTMAMVSNIADTYALTIVGGGDTDVAIYKAGAADRFSYISTGGGAFVELLEGKTLPGVAALEECAKRIKHE</sequence>
<dbReference type="InterPro" id="IPR015824">
    <property type="entry name" value="Phosphoglycerate_kinase_N"/>
</dbReference>
<dbReference type="Proteomes" id="UP000070560">
    <property type="component" value="Chromosome"/>
</dbReference>
<evidence type="ECO:0000256" key="3">
    <source>
        <dbReference type="ARBA" id="ARBA00008982"/>
    </source>
</evidence>
<organism evidence="16 17">
    <name type="scientific">Desulfofervidus auxilii</name>
    <dbReference type="NCBI Taxonomy" id="1621989"/>
    <lineage>
        <taxon>Bacteria</taxon>
        <taxon>Pseudomonadati</taxon>
        <taxon>Thermodesulfobacteriota</taxon>
        <taxon>Candidatus Desulfofervidia</taxon>
        <taxon>Candidatus Desulfofervidales</taxon>
        <taxon>Candidatus Desulfofervidaceae</taxon>
        <taxon>Candidatus Desulfofervidus</taxon>
    </lineage>
</organism>
<comment type="pathway">
    <text evidence="2 12">Carbohydrate degradation; glycolysis; pyruvate from D-glyceraldehyde 3-phosphate: step 2/5.</text>
</comment>
<evidence type="ECO:0000256" key="7">
    <source>
        <dbReference type="ARBA" id="ARBA00022679"/>
    </source>
</evidence>
<evidence type="ECO:0000256" key="10">
    <source>
        <dbReference type="ARBA" id="ARBA00022840"/>
    </source>
</evidence>
<evidence type="ECO:0000256" key="4">
    <source>
        <dbReference type="ARBA" id="ARBA00011245"/>
    </source>
</evidence>
<keyword evidence="17" id="KW-1185">Reference proteome</keyword>
<feature type="binding site" evidence="13">
    <location>
        <position position="117"/>
    </location>
    <ligand>
        <name>(2R)-3-phosphoglycerate</name>
        <dbReference type="ChEBI" id="CHEBI:58272"/>
    </ligand>
</feature>
<proteinExistence type="inferred from homology"/>
<dbReference type="AlphaFoldDB" id="A0A7U4TJ82"/>
<protein>
    <recommendedName>
        <fullName evidence="6 12">Phosphoglycerate kinase</fullName>
        <ecNumber evidence="5 12">2.7.2.3</ecNumber>
    </recommendedName>
</protein>
<dbReference type="InterPro" id="IPR001576">
    <property type="entry name" value="Phosphoglycerate_kinase"/>
</dbReference>
<dbReference type="KEGG" id="daw:HS1_002461"/>
<feature type="binding site" evidence="12 14">
    <location>
        <position position="323"/>
    </location>
    <ligand>
        <name>ATP</name>
        <dbReference type="ChEBI" id="CHEBI:30616"/>
    </ligand>
</feature>
<dbReference type="GO" id="GO:0005524">
    <property type="term" value="F:ATP binding"/>
    <property type="evidence" value="ECO:0007669"/>
    <property type="project" value="UniProtKB-KW"/>
</dbReference>
<evidence type="ECO:0000313" key="17">
    <source>
        <dbReference type="Proteomes" id="UP000070560"/>
    </source>
</evidence>
<feature type="binding site" evidence="13">
    <location>
        <begin position="19"/>
        <end position="21"/>
    </location>
    <ligand>
        <name>substrate</name>
    </ligand>
</feature>
<evidence type="ECO:0000256" key="15">
    <source>
        <dbReference type="RuleBase" id="RU000532"/>
    </source>
</evidence>
<dbReference type="PRINTS" id="PR00477">
    <property type="entry name" value="PHGLYCKINASE"/>
</dbReference>